<name>A0A367WP03_9PROT</name>
<organism evidence="1 2">
    <name type="scientific">Thalassospira profundimaris</name>
    <dbReference type="NCBI Taxonomy" id="502049"/>
    <lineage>
        <taxon>Bacteria</taxon>
        <taxon>Pseudomonadati</taxon>
        <taxon>Pseudomonadota</taxon>
        <taxon>Alphaproteobacteria</taxon>
        <taxon>Rhodospirillales</taxon>
        <taxon>Thalassospiraceae</taxon>
        <taxon>Thalassospira</taxon>
    </lineage>
</organism>
<dbReference type="AlphaFoldDB" id="A0A367WP03"/>
<dbReference type="RefSeq" id="WP_114099674.1">
    <property type="nucleotide sequence ID" value="NZ_JPWI01000015.1"/>
</dbReference>
<protein>
    <submittedName>
        <fullName evidence="1">Uncharacterized protein</fullName>
    </submittedName>
</protein>
<comment type="caution">
    <text evidence="1">The sequence shown here is derived from an EMBL/GenBank/DDBJ whole genome shotgun (WGS) entry which is preliminary data.</text>
</comment>
<evidence type="ECO:0000313" key="2">
    <source>
        <dbReference type="Proteomes" id="UP000252255"/>
    </source>
</evidence>
<reference evidence="1 2" key="1">
    <citation type="submission" date="2014-07" db="EMBL/GenBank/DDBJ databases">
        <title>Draft genome sequence of Thalassospira profundimaris PR54-5.</title>
        <authorList>
            <person name="Lai Q."/>
            <person name="Shao Z."/>
        </authorList>
    </citation>
    <scope>NUCLEOTIDE SEQUENCE [LARGE SCALE GENOMIC DNA]</scope>
    <source>
        <strain evidence="1 2">PR54-5</strain>
    </source>
</reference>
<sequence length="227" mass="25819">MTNLQSNPRQKAQEILFAWFAFQRSLGSRIKIAVDAIEPQANTDLIIRLLADMAAQLDNLPEIISGKLPFQDETAGGAALSSVLREECKGIHNRIQSLDVPARWVDPLDRDNTWPLWKKFCDLVADYIDAKRVYGQFISNEQDASKWRELLLRLVDPSLGTIIGPSRLKHWLGVKHIQIKLPDISTNPPKGRGPFTIDETDHEFLKRKARQQVVDNGDVYKLERSKP</sequence>
<gene>
    <name evidence="1" type="ORF">TH30_19505</name>
</gene>
<dbReference type="EMBL" id="JPWI01000015">
    <property type="protein sequence ID" value="RCK43206.1"/>
    <property type="molecule type" value="Genomic_DNA"/>
</dbReference>
<accession>A0A367WP03</accession>
<proteinExistence type="predicted"/>
<evidence type="ECO:0000313" key="1">
    <source>
        <dbReference type="EMBL" id="RCK43206.1"/>
    </source>
</evidence>
<dbReference type="Proteomes" id="UP000252255">
    <property type="component" value="Unassembled WGS sequence"/>
</dbReference>